<dbReference type="GO" id="GO:0003735">
    <property type="term" value="F:structural constituent of ribosome"/>
    <property type="evidence" value="ECO:0007669"/>
    <property type="project" value="InterPro"/>
</dbReference>
<evidence type="ECO:0000256" key="1">
    <source>
        <dbReference type="ARBA" id="ARBA00022730"/>
    </source>
</evidence>
<dbReference type="GO" id="GO:0008097">
    <property type="term" value="F:5S rRNA binding"/>
    <property type="evidence" value="ECO:0007669"/>
    <property type="project" value="InterPro"/>
</dbReference>
<dbReference type="Proteomes" id="UP000230564">
    <property type="component" value="Unassembled WGS sequence"/>
</dbReference>
<dbReference type="EMBL" id="PCWQ01000023">
    <property type="protein sequence ID" value="PIR06052.1"/>
    <property type="molecule type" value="Genomic_DNA"/>
</dbReference>
<dbReference type="HAMAP" id="MF_01334">
    <property type="entry name" value="Ribosomal_bL25_CTC"/>
    <property type="match status" value="1"/>
</dbReference>
<evidence type="ECO:0000313" key="9">
    <source>
        <dbReference type="EMBL" id="PIR06052.1"/>
    </source>
</evidence>
<dbReference type="Gene3D" id="2.170.120.20">
    <property type="entry name" value="Ribosomal protein L25, beta domain"/>
    <property type="match status" value="1"/>
</dbReference>
<organism evidence="9 10">
    <name type="scientific">Candidatus Komeilibacteria bacterium CG11_big_fil_rev_8_21_14_0_20_36_20</name>
    <dbReference type="NCBI Taxonomy" id="1974477"/>
    <lineage>
        <taxon>Bacteria</taxon>
        <taxon>Candidatus Komeiliibacteriota</taxon>
    </lineage>
</organism>
<evidence type="ECO:0000313" key="10">
    <source>
        <dbReference type="Proteomes" id="UP000230564"/>
    </source>
</evidence>
<dbReference type="InterPro" id="IPR001021">
    <property type="entry name" value="Ribosomal_bL25_long"/>
</dbReference>
<comment type="function">
    <text evidence="5">This is one of the proteins that binds to the 5S RNA in the ribosome where it forms part of the central protuberance.</text>
</comment>
<dbReference type="InterPro" id="IPR037121">
    <property type="entry name" value="Ribosomal_bL25_C"/>
</dbReference>
<evidence type="ECO:0000256" key="2">
    <source>
        <dbReference type="ARBA" id="ARBA00022884"/>
    </source>
</evidence>
<reference evidence="9 10" key="1">
    <citation type="submission" date="2017-09" db="EMBL/GenBank/DDBJ databases">
        <title>Depth-based differentiation of microbial function through sediment-hosted aquifers and enrichment of novel symbionts in the deep terrestrial subsurface.</title>
        <authorList>
            <person name="Probst A.J."/>
            <person name="Ladd B."/>
            <person name="Jarett J.K."/>
            <person name="Geller-Mcgrath D.E."/>
            <person name="Sieber C.M."/>
            <person name="Emerson J.B."/>
            <person name="Anantharaman K."/>
            <person name="Thomas B.C."/>
            <person name="Malmstrom R."/>
            <person name="Stieglmeier M."/>
            <person name="Klingl A."/>
            <person name="Woyke T."/>
            <person name="Ryan C.M."/>
            <person name="Banfield J.F."/>
        </authorList>
    </citation>
    <scope>NUCLEOTIDE SEQUENCE [LARGE SCALE GENOMIC DNA]</scope>
    <source>
        <strain evidence="9">CG11_big_fil_rev_8_21_14_0_20_36_20</strain>
    </source>
</reference>
<dbReference type="AlphaFoldDB" id="A0A2H0NAX6"/>
<dbReference type="NCBIfam" id="TIGR00731">
    <property type="entry name" value="bL25_bact_ctc"/>
    <property type="match status" value="1"/>
</dbReference>
<evidence type="ECO:0000256" key="5">
    <source>
        <dbReference type="HAMAP-Rule" id="MF_01334"/>
    </source>
</evidence>
<keyword evidence="3 5" id="KW-0689">Ribosomal protein</keyword>
<dbReference type="GO" id="GO:0006412">
    <property type="term" value="P:translation"/>
    <property type="evidence" value="ECO:0007669"/>
    <property type="project" value="UniProtKB-UniRule"/>
</dbReference>
<evidence type="ECO:0000256" key="6">
    <source>
        <dbReference type="SAM" id="MobiDB-lite"/>
    </source>
</evidence>
<keyword evidence="1 5" id="KW-0699">rRNA-binding</keyword>
<keyword evidence="4 5" id="KW-0687">Ribonucleoprotein</keyword>
<accession>A0A2H0NAX6</accession>
<name>A0A2H0NAX6_9BACT</name>
<feature type="domain" description="Large ribosomal subunit protein bL25 L25" evidence="7">
    <location>
        <begin position="6"/>
        <end position="92"/>
    </location>
</feature>
<proteinExistence type="inferred from homology"/>
<dbReference type="Pfam" id="PF14693">
    <property type="entry name" value="Ribosomal_TL5_C"/>
    <property type="match status" value="1"/>
</dbReference>
<evidence type="ECO:0000256" key="4">
    <source>
        <dbReference type="ARBA" id="ARBA00023274"/>
    </source>
</evidence>
<feature type="region of interest" description="Disordered" evidence="6">
    <location>
        <begin position="192"/>
        <end position="234"/>
    </location>
</feature>
<comment type="caution">
    <text evidence="9">The sequence shown here is derived from an EMBL/GenBank/DDBJ whole genome shotgun (WGS) entry which is preliminary data.</text>
</comment>
<feature type="compositionally biased region" description="Basic and acidic residues" evidence="6">
    <location>
        <begin position="216"/>
        <end position="225"/>
    </location>
</feature>
<dbReference type="SUPFAM" id="SSF50715">
    <property type="entry name" value="Ribosomal protein L25-like"/>
    <property type="match status" value="1"/>
</dbReference>
<keyword evidence="2 5" id="KW-0694">RNA-binding</keyword>
<dbReference type="PANTHER" id="PTHR33284:SF1">
    <property type="entry name" value="RIBOSOMAL PROTEIN L25_GLN-TRNA SYNTHETASE, ANTI-CODON-BINDING DOMAIN-CONTAINING PROTEIN"/>
    <property type="match status" value="1"/>
</dbReference>
<sequence length="234" mass="25721">MSEFLLEAKQRQVGQHSQLTKIRENSQVPGVVYGFHKDPQLITVDYNVLLKILTEAGTSNIITLKLAGQEIKVMVREYQQDPVTDKIKHIDFYALTDKRMITTTVPLNFIGTSKAVKEQGGKLTIKQDKVKVKCLPANLPATIEVDLNLLAEIGQTILVSGLEVSDKVTILNNPNNPVISVALPKKIQLTTEEQTEAKDAATEAVESEAAVDDQTAQEKEGEAKNTDQAQTGEK</sequence>
<evidence type="ECO:0000259" key="7">
    <source>
        <dbReference type="Pfam" id="PF01386"/>
    </source>
</evidence>
<dbReference type="InterPro" id="IPR020930">
    <property type="entry name" value="Ribosomal_uL5_bac-type"/>
</dbReference>
<comment type="subunit">
    <text evidence="5">Part of the 50S ribosomal subunit; part of the 5S rRNA/L5/L18/L25 subcomplex. Contacts the 5S rRNA. Binds to the 5S rRNA independently of L5 and L18.</text>
</comment>
<dbReference type="GO" id="GO:0022625">
    <property type="term" value="C:cytosolic large ribosomal subunit"/>
    <property type="evidence" value="ECO:0007669"/>
    <property type="project" value="TreeGrafter"/>
</dbReference>
<protein>
    <recommendedName>
        <fullName evidence="5">Large ribosomal subunit protein bL25</fullName>
    </recommendedName>
    <alternativeName>
        <fullName evidence="5">General stress protein CTC</fullName>
    </alternativeName>
</protein>
<dbReference type="InterPro" id="IPR020056">
    <property type="entry name" value="Rbsml_bL25/Gln-tRNA_synth_N"/>
</dbReference>
<gene>
    <name evidence="5" type="primary">rplY</name>
    <name evidence="5" type="synonym">ctc</name>
    <name evidence="9" type="ORF">COV55_04970</name>
</gene>
<dbReference type="InterPro" id="IPR011035">
    <property type="entry name" value="Ribosomal_bL25/Gln-tRNA_synth"/>
</dbReference>
<dbReference type="Gene3D" id="2.40.240.10">
    <property type="entry name" value="Ribosomal Protein L25, Chain P"/>
    <property type="match status" value="1"/>
</dbReference>
<dbReference type="CDD" id="cd00495">
    <property type="entry name" value="Ribosomal_L25_TL5_CTC"/>
    <property type="match status" value="1"/>
</dbReference>
<dbReference type="InterPro" id="IPR020057">
    <property type="entry name" value="Ribosomal_bL25_b-dom"/>
</dbReference>
<evidence type="ECO:0000259" key="8">
    <source>
        <dbReference type="Pfam" id="PF14693"/>
    </source>
</evidence>
<dbReference type="PANTHER" id="PTHR33284">
    <property type="entry name" value="RIBOSOMAL PROTEIN L25/GLN-TRNA SYNTHETASE, ANTI-CODON-BINDING DOMAIN-CONTAINING PROTEIN"/>
    <property type="match status" value="1"/>
</dbReference>
<feature type="domain" description="Large ribosomal subunit protein bL25 beta" evidence="8">
    <location>
        <begin position="101"/>
        <end position="184"/>
    </location>
</feature>
<dbReference type="InterPro" id="IPR029751">
    <property type="entry name" value="Ribosomal_L25_dom"/>
</dbReference>
<evidence type="ECO:0000256" key="3">
    <source>
        <dbReference type="ARBA" id="ARBA00022980"/>
    </source>
</evidence>
<comment type="similarity">
    <text evidence="5">Belongs to the bacterial ribosomal protein bL25 family. CTC subfamily.</text>
</comment>
<dbReference type="Pfam" id="PF01386">
    <property type="entry name" value="Ribosomal_L25p"/>
    <property type="match status" value="1"/>
</dbReference>